<evidence type="ECO:0000256" key="6">
    <source>
        <dbReference type="RuleBase" id="RU000394"/>
    </source>
</evidence>
<dbReference type="InterPro" id="IPR036961">
    <property type="entry name" value="Kinesin_motor_dom_sf"/>
</dbReference>
<dbReference type="EMBL" id="JBHFQA010000010">
    <property type="protein sequence ID" value="KAL2091950.1"/>
    <property type="molecule type" value="Genomic_DNA"/>
</dbReference>
<feature type="compositionally biased region" description="Basic and acidic residues" evidence="7">
    <location>
        <begin position="250"/>
        <end position="268"/>
    </location>
</feature>
<keyword evidence="3 5" id="KW-0067">ATP-binding</keyword>
<gene>
    <name evidence="9" type="ORF">ACEWY4_011748</name>
</gene>
<dbReference type="GO" id="GO:0005524">
    <property type="term" value="F:ATP binding"/>
    <property type="evidence" value="ECO:0007669"/>
    <property type="project" value="UniProtKB-UniRule"/>
</dbReference>
<comment type="caution">
    <text evidence="9">The sequence shown here is derived from an EMBL/GenBank/DDBJ whole genome shotgun (WGS) entry which is preliminary data.</text>
</comment>
<dbReference type="PROSITE" id="PS50067">
    <property type="entry name" value="KINESIN_MOTOR_2"/>
    <property type="match status" value="1"/>
</dbReference>
<evidence type="ECO:0000256" key="5">
    <source>
        <dbReference type="PROSITE-ProRule" id="PRU00283"/>
    </source>
</evidence>
<dbReference type="Proteomes" id="UP001591681">
    <property type="component" value="Unassembled WGS sequence"/>
</dbReference>
<evidence type="ECO:0000256" key="2">
    <source>
        <dbReference type="ARBA" id="ARBA00022741"/>
    </source>
</evidence>
<evidence type="ECO:0000256" key="1">
    <source>
        <dbReference type="ARBA" id="ARBA00004245"/>
    </source>
</evidence>
<dbReference type="PROSITE" id="PS00411">
    <property type="entry name" value="KINESIN_MOTOR_1"/>
    <property type="match status" value="1"/>
</dbReference>
<dbReference type="InterPro" id="IPR027640">
    <property type="entry name" value="Kinesin-like_fam"/>
</dbReference>
<dbReference type="GO" id="GO:0003774">
    <property type="term" value="F:cytoskeletal motor activity"/>
    <property type="evidence" value="ECO:0007669"/>
    <property type="project" value="UniProtKB-UniRule"/>
</dbReference>
<evidence type="ECO:0000313" key="9">
    <source>
        <dbReference type="EMBL" id="KAL2091950.1"/>
    </source>
</evidence>
<comment type="subcellular location">
    <subcellularLocation>
        <location evidence="1">Cytoplasm</location>
        <location evidence="1">Cytoskeleton</location>
    </subcellularLocation>
</comment>
<proteinExistence type="inferred from homology"/>
<dbReference type="SUPFAM" id="SSF52540">
    <property type="entry name" value="P-loop containing nucleoside triphosphate hydrolases"/>
    <property type="match status" value="1"/>
</dbReference>
<dbReference type="AlphaFoldDB" id="A0ABD1JYP0"/>
<name>A0ABD1JYP0_9TELE</name>
<dbReference type="InterPro" id="IPR027417">
    <property type="entry name" value="P-loop_NTPase"/>
</dbReference>
<keyword evidence="4" id="KW-0206">Cytoskeleton</keyword>
<dbReference type="InterPro" id="IPR019821">
    <property type="entry name" value="Kinesin_motor_CS"/>
</dbReference>
<dbReference type="FunFam" id="3.40.850.10:FF:000146">
    <property type="entry name" value="Kinesin-like protein"/>
    <property type="match status" value="1"/>
</dbReference>
<dbReference type="Pfam" id="PF00225">
    <property type="entry name" value="Kinesin"/>
    <property type="match status" value="1"/>
</dbReference>
<dbReference type="PANTHER" id="PTHR47972">
    <property type="entry name" value="KINESIN-LIKE PROTEIN KLP-3"/>
    <property type="match status" value="1"/>
</dbReference>
<evidence type="ECO:0000256" key="7">
    <source>
        <dbReference type="SAM" id="MobiDB-lite"/>
    </source>
</evidence>
<evidence type="ECO:0000259" key="8">
    <source>
        <dbReference type="PROSITE" id="PS50067"/>
    </source>
</evidence>
<sequence length="934" mass="105792">MYLHSGAKENACMSLNFMGKKLRNHTVAPSKKQRAWEATTLSPYADDTDGRANLVRTRTVMPAMEDLPGSVPDLRADAWPRRPCAIHHTHLDQEGETEASWVINGRKKWAMFKHWLSTKHLADSPNHRDTGPGLGHTPGRHLRDRENEAAMDVKIFIPYDSAKLCITQMADDMIAMKNKHLEMVQELEENFLIASRENQEKTVNKVRSHYQTKLNVLKKMLAAYQEKVERKNACWEEKVNKLQSQNESLQQEHRAMQERSREDTASWRREKSKMMEMFSSRLDVLHSHQACTLQELQIARLEVGKVQEMLKPPEPPEEPPQEEPPEQLMLTFSFLCVFNNEQPPLEGAQARLESLKESLLKRERELSQYLEGHEDSPYAVTKTALLKAVVQKANYIYTELAEAKLLVDQMAEENREELAQVKDSMDEADIAAQSQPETSEQKTDDPQDLSQELPESGELALTVRQRLQKFELTELAWDLIITGSTDCIAVPEKGQEPANNEKEMDPVDLENFKKSEFLPSDTEKSVGQQLLVLQSELMQLKDEHRKTIENYTTERTMRKKFYNMVENMKGKSGKQSKIRVFCRIRPMNRTETARGDAAIVSCLDEYSVTVETARGPREFQFDRIFDKGCSQEDVFQDMNRLIQSALDGFNVCIFAYGQTGSGKTYTMVGGKNLKNPGIIPRTFNKIFDIIHENEAKFKYKVSAYMLELYNDRLQDLFVSPAEAMRKRIELKKDKKGLVVAQGAKTKEAASAGALFALFEQGCANRHIAATKMNVESSRSHLIIGIMVESRNLTNGTVCYGKLSLVDLAGSERAAKTGAKDSQLKEANSINKSLSALGDVISALSLEQPHVPYRNSKLTQAMQDSLGGNAKTLMFVNISPSDCNVEETLTSLIYATRVKAITNNAQRNMDSKEIAQLKEIIVKLRSGQPVEEEDV</sequence>
<evidence type="ECO:0000313" key="10">
    <source>
        <dbReference type="Proteomes" id="UP001591681"/>
    </source>
</evidence>
<dbReference type="SMART" id="SM00129">
    <property type="entry name" value="KISc"/>
    <property type="match status" value="1"/>
</dbReference>
<protein>
    <recommendedName>
        <fullName evidence="6">Kinesin-like protein</fullName>
    </recommendedName>
</protein>
<dbReference type="Gene3D" id="3.40.850.10">
    <property type="entry name" value="Kinesin motor domain"/>
    <property type="match status" value="1"/>
</dbReference>
<feature type="domain" description="Kinesin motor" evidence="8">
    <location>
        <begin position="577"/>
        <end position="900"/>
    </location>
</feature>
<keyword evidence="5 6" id="KW-0505">Motor protein</keyword>
<keyword evidence="6" id="KW-0493">Microtubule</keyword>
<keyword evidence="4" id="KW-0963">Cytoplasm</keyword>
<dbReference type="PANTHER" id="PTHR47972:SF16">
    <property type="entry name" value="KINESIN-LIKE PROTEIN"/>
    <property type="match status" value="1"/>
</dbReference>
<dbReference type="InterPro" id="IPR001752">
    <property type="entry name" value="Kinesin_motor_dom"/>
</dbReference>
<reference evidence="9 10" key="1">
    <citation type="submission" date="2024-09" db="EMBL/GenBank/DDBJ databases">
        <title>A chromosome-level genome assembly of Gray's grenadier anchovy, Coilia grayii.</title>
        <authorList>
            <person name="Fu Z."/>
        </authorList>
    </citation>
    <scope>NUCLEOTIDE SEQUENCE [LARGE SCALE GENOMIC DNA]</scope>
    <source>
        <strain evidence="9">G4</strain>
        <tissue evidence="9">Muscle</tissue>
    </source>
</reference>
<organism evidence="9 10">
    <name type="scientific">Coilia grayii</name>
    <name type="common">Gray's grenadier anchovy</name>
    <dbReference type="NCBI Taxonomy" id="363190"/>
    <lineage>
        <taxon>Eukaryota</taxon>
        <taxon>Metazoa</taxon>
        <taxon>Chordata</taxon>
        <taxon>Craniata</taxon>
        <taxon>Vertebrata</taxon>
        <taxon>Euteleostomi</taxon>
        <taxon>Actinopterygii</taxon>
        <taxon>Neopterygii</taxon>
        <taxon>Teleostei</taxon>
        <taxon>Clupei</taxon>
        <taxon>Clupeiformes</taxon>
        <taxon>Clupeoidei</taxon>
        <taxon>Engraulidae</taxon>
        <taxon>Coilinae</taxon>
        <taxon>Coilia</taxon>
    </lineage>
</organism>
<dbReference type="GO" id="GO:0005874">
    <property type="term" value="C:microtubule"/>
    <property type="evidence" value="ECO:0007669"/>
    <property type="project" value="UniProtKB-KW"/>
</dbReference>
<feature type="region of interest" description="Disordered" evidence="7">
    <location>
        <begin position="245"/>
        <end position="268"/>
    </location>
</feature>
<keyword evidence="10" id="KW-1185">Reference proteome</keyword>
<comment type="similarity">
    <text evidence="5 6">Belongs to the TRAFAC class myosin-kinesin ATPase superfamily. Kinesin family.</text>
</comment>
<accession>A0ABD1JYP0</accession>
<feature type="binding site" evidence="5">
    <location>
        <begin position="657"/>
        <end position="664"/>
    </location>
    <ligand>
        <name>ATP</name>
        <dbReference type="ChEBI" id="CHEBI:30616"/>
    </ligand>
</feature>
<dbReference type="PRINTS" id="PR00380">
    <property type="entry name" value="KINESINHEAVY"/>
</dbReference>
<keyword evidence="2 5" id="KW-0547">Nucleotide-binding</keyword>
<evidence type="ECO:0000256" key="3">
    <source>
        <dbReference type="ARBA" id="ARBA00022840"/>
    </source>
</evidence>
<evidence type="ECO:0000256" key="4">
    <source>
        <dbReference type="ARBA" id="ARBA00023212"/>
    </source>
</evidence>
<feature type="region of interest" description="Disordered" evidence="7">
    <location>
        <begin position="424"/>
        <end position="457"/>
    </location>
</feature>